<evidence type="ECO:0000256" key="14">
    <source>
        <dbReference type="ARBA" id="ARBA00029496"/>
    </source>
</evidence>
<keyword evidence="20" id="KW-0255">Endonuclease</keyword>
<comment type="subcellular location">
    <subcellularLocation>
        <location evidence="1">Nucleus</location>
    </subcellularLocation>
</comment>
<dbReference type="CTD" id="84464"/>
<dbReference type="GO" id="GO:0033557">
    <property type="term" value="C:Slx1-Slx4 complex"/>
    <property type="evidence" value="ECO:0007669"/>
    <property type="project" value="InterPro"/>
</dbReference>
<evidence type="ECO:0000256" key="10">
    <source>
        <dbReference type="ARBA" id="ARBA00022843"/>
    </source>
</evidence>
<keyword evidence="20" id="KW-0378">Hydrolase</keyword>
<evidence type="ECO:0000256" key="15">
    <source>
        <dbReference type="ARBA" id="ARBA00064578"/>
    </source>
</evidence>
<evidence type="ECO:0000256" key="2">
    <source>
        <dbReference type="ARBA" id="ARBA00006661"/>
    </source>
</evidence>
<evidence type="ECO:0000256" key="1">
    <source>
        <dbReference type="ARBA" id="ARBA00004123"/>
    </source>
</evidence>
<evidence type="ECO:0000256" key="7">
    <source>
        <dbReference type="ARBA" id="ARBA00022763"/>
    </source>
</evidence>
<feature type="domain" description="BTB" evidence="18">
    <location>
        <begin position="48"/>
        <end position="122"/>
    </location>
</feature>
<reference evidence="20" key="1">
    <citation type="submission" date="2025-08" db="UniProtKB">
        <authorList>
            <consortium name="RefSeq"/>
        </authorList>
    </citation>
    <scope>IDENTIFICATION</scope>
    <source>
        <tissue evidence="20">Liver</tissue>
    </source>
</reference>
<keyword evidence="4" id="KW-0597">Phosphoprotein</keyword>
<feature type="region of interest" description="Disordered" evidence="17">
    <location>
        <begin position="841"/>
        <end position="875"/>
    </location>
</feature>
<accession>A0A9F2RBL1</accession>
<comment type="similarity">
    <text evidence="2">Belongs to the SLX4 family.</text>
</comment>
<keyword evidence="11" id="KW-0233">DNA recombination</keyword>
<dbReference type="SMART" id="SM00225">
    <property type="entry name" value="BTB"/>
    <property type="match status" value="1"/>
</dbReference>
<dbReference type="InterPro" id="IPR000210">
    <property type="entry name" value="BTB/POZ_dom"/>
</dbReference>
<keyword evidence="8" id="KW-0863">Zinc-finger</keyword>
<keyword evidence="7" id="KW-0227">DNA damage</keyword>
<keyword evidence="20" id="KW-0540">Nuclease</keyword>
<evidence type="ECO:0000259" key="18">
    <source>
        <dbReference type="PROSITE" id="PS50097"/>
    </source>
</evidence>
<dbReference type="OrthoDB" id="5576441at2759"/>
<feature type="compositionally biased region" description="Low complexity" evidence="17">
    <location>
        <begin position="846"/>
        <end position="874"/>
    </location>
</feature>
<evidence type="ECO:0000256" key="6">
    <source>
        <dbReference type="ARBA" id="ARBA00022737"/>
    </source>
</evidence>
<dbReference type="GO" id="GO:0006281">
    <property type="term" value="P:DNA repair"/>
    <property type="evidence" value="ECO:0007669"/>
    <property type="project" value="UniProtKB-KW"/>
</dbReference>
<keyword evidence="10" id="KW-0832">Ubl conjugation</keyword>
<name>A0A9F2RBL1_PYTBI</name>
<dbReference type="Gene3D" id="3.30.710.10">
    <property type="entry name" value="Potassium Channel Kv1.1, Chain A"/>
    <property type="match status" value="1"/>
</dbReference>
<dbReference type="InterPro" id="IPR011333">
    <property type="entry name" value="SKP1/BTB/POZ_sf"/>
</dbReference>
<dbReference type="PANTHER" id="PTHR21541">
    <property type="entry name" value="BTB POZ DOMAIN CONTAINING 12"/>
    <property type="match status" value="1"/>
</dbReference>
<dbReference type="FunFam" id="3.30.710.10:FF:000116">
    <property type="entry name" value="SLX4 structure-specific endonuclease subunit"/>
    <property type="match status" value="1"/>
</dbReference>
<evidence type="ECO:0000256" key="17">
    <source>
        <dbReference type="SAM" id="MobiDB-lite"/>
    </source>
</evidence>
<dbReference type="KEGG" id="pbi:103063539"/>
<keyword evidence="3" id="KW-1017">Isopeptide bond</keyword>
<feature type="region of interest" description="Disordered" evidence="17">
    <location>
        <begin position="388"/>
        <end position="423"/>
    </location>
</feature>
<evidence type="ECO:0000256" key="4">
    <source>
        <dbReference type="ARBA" id="ARBA00022553"/>
    </source>
</evidence>
<proteinExistence type="inferred from homology"/>
<keyword evidence="12" id="KW-0234">DNA repair</keyword>
<evidence type="ECO:0000256" key="9">
    <source>
        <dbReference type="ARBA" id="ARBA00022833"/>
    </source>
</evidence>
<dbReference type="SUPFAM" id="SSF54695">
    <property type="entry name" value="POZ domain"/>
    <property type="match status" value="1"/>
</dbReference>
<dbReference type="PROSITE" id="PS50097">
    <property type="entry name" value="BTB"/>
    <property type="match status" value="1"/>
</dbReference>
<evidence type="ECO:0000256" key="13">
    <source>
        <dbReference type="ARBA" id="ARBA00023242"/>
    </source>
</evidence>
<dbReference type="Proteomes" id="UP000695026">
    <property type="component" value="Unplaced"/>
</dbReference>
<keyword evidence="19" id="KW-1185">Reference proteome</keyword>
<keyword evidence="13" id="KW-0539">Nucleus</keyword>
<evidence type="ECO:0000256" key="16">
    <source>
        <dbReference type="ARBA" id="ARBA00076095"/>
    </source>
</evidence>
<evidence type="ECO:0000256" key="12">
    <source>
        <dbReference type="ARBA" id="ARBA00023204"/>
    </source>
</evidence>
<dbReference type="GO" id="GO:0000712">
    <property type="term" value="P:resolution of meiotic recombination intermediates"/>
    <property type="evidence" value="ECO:0007669"/>
    <property type="project" value="TreeGrafter"/>
</dbReference>
<feature type="compositionally biased region" description="Basic and acidic residues" evidence="17">
    <location>
        <begin position="395"/>
        <end position="405"/>
    </location>
</feature>
<dbReference type="OMA" id="HETQTEP"/>
<comment type="subunit">
    <text evidence="15">Forms a heterodimer with SLX1A/GIYD1. Interacts with ERCC4/XPF; catalytic subunit of the ERCC4-ERCC1 endonuclease. Interacts with MUS81; catalytic subunit of the MUS81-EME1 endonuclease. Interacts with MSH2; component of the MSH2-MSH3 mismatch repair complex. Interacts with TERF2-TERF2IP. Interacts with PLK1 and SLX4IP.</text>
</comment>
<dbReference type="GO" id="GO:0004519">
    <property type="term" value="F:endonuclease activity"/>
    <property type="evidence" value="ECO:0007669"/>
    <property type="project" value="UniProtKB-KW"/>
</dbReference>
<organism evidence="19 20">
    <name type="scientific">Python bivittatus</name>
    <name type="common">Burmese python</name>
    <name type="synonym">Python molurus bivittatus</name>
    <dbReference type="NCBI Taxonomy" id="176946"/>
    <lineage>
        <taxon>Eukaryota</taxon>
        <taxon>Metazoa</taxon>
        <taxon>Chordata</taxon>
        <taxon>Craniata</taxon>
        <taxon>Vertebrata</taxon>
        <taxon>Euteleostomi</taxon>
        <taxon>Lepidosauria</taxon>
        <taxon>Squamata</taxon>
        <taxon>Bifurcata</taxon>
        <taxon>Unidentata</taxon>
        <taxon>Episquamata</taxon>
        <taxon>Toxicofera</taxon>
        <taxon>Serpentes</taxon>
        <taxon>Henophidia</taxon>
        <taxon>Pythonidae</taxon>
        <taxon>Python</taxon>
    </lineage>
</organism>
<dbReference type="GO" id="GO:0032206">
    <property type="term" value="P:positive regulation of telomere maintenance"/>
    <property type="evidence" value="ECO:0007669"/>
    <property type="project" value="UniProtKB-ARBA"/>
</dbReference>
<dbReference type="CDD" id="cd22999">
    <property type="entry name" value="SAP_SLX4"/>
    <property type="match status" value="1"/>
</dbReference>
<evidence type="ECO:0000256" key="8">
    <source>
        <dbReference type="ARBA" id="ARBA00022771"/>
    </source>
</evidence>
<dbReference type="Pfam" id="PF09494">
    <property type="entry name" value="Slx4"/>
    <property type="match status" value="1"/>
</dbReference>
<dbReference type="GO" id="GO:0008270">
    <property type="term" value="F:zinc ion binding"/>
    <property type="evidence" value="ECO:0007669"/>
    <property type="project" value="UniProtKB-KW"/>
</dbReference>
<dbReference type="GO" id="GO:0006260">
    <property type="term" value="P:DNA replication"/>
    <property type="evidence" value="ECO:0007669"/>
    <property type="project" value="InterPro"/>
</dbReference>
<dbReference type="GeneID" id="103063539"/>
<evidence type="ECO:0000256" key="5">
    <source>
        <dbReference type="ARBA" id="ARBA00022723"/>
    </source>
</evidence>
<dbReference type="RefSeq" id="XP_007441731.1">
    <property type="nucleotide sequence ID" value="XM_007441669.2"/>
</dbReference>
<dbReference type="AlphaFoldDB" id="A0A9F2RBL1"/>
<dbReference type="Pfam" id="PF00651">
    <property type="entry name" value="BTB"/>
    <property type="match status" value="1"/>
</dbReference>
<dbReference type="InterPro" id="IPR018574">
    <property type="entry name" value="Structure-sp_endonuc_su_Slx4"/>
</dbReference>
<sequence>MPGVLQNAFIRLSEQQQQQLSRKRSRETFPLGSLAAAFKEMVNNPHLSDIQIQVDSGEVFYAHMFVLYARCPQLLQFVDHRSFVVAEDGEVGVCRVLLHDASGEAVALFLNYLYAAEHFMPQHLLSGVADLAIRFGVNELAVLCEGQRSEGISVEKSANAKDRAGTFEELLNSMWQDEDEETAPKSVCRDEISDNMNEQELEEIYEFVATQRRMTPDEVRKEKVCIECRHDGEKKIGQDGGSCPKKILEKPTRGMAIKEGEIKCDASKLKNSIASMEKDLRKFSIEFQQVFKEIVPFRDDTRKEPTHEVLSGLAAVSSQRNHLESSANQFSVSEMKCSLWEPSIDIAVKETTTRNFPRFFHVPAKDLQMTLSRDLESPFSLLTSASQPNILDRLPSQKEKQENIKRKGKPPVSSLEKPGGVSPHLNVQRDHIVVLDSDEELEWEAGKKQTEATSGFSRQQSWHKVSPVADVLNCRSPSPPQQGVSKAGDWLGTLVCDEAQSLGERHQPLNLSSHKEGSCWENLGWSEGKTLVVPETPLSTWNSLHDMQVEKSRLNSGLEKQRTHETQTRQLSCSYTPLPVLSSTSSLETVKPDNGLYAAERDVVVVDDSEEEQLAVPPLSRGLFAEPLEVITINARNPLGPSVHMFDVQDNHPVTGGGSIANSAATFHFGVGDLLLHNSQNCSGEDSDRSEALPVSQSLSASIPVPKISDLACQVREEASCITPLMPLPPYSNMDTPELKKALSRFGVRALPKQQMVLKLKEIFQFTHQQAGTNSKKKAMPIATSSFQKLQRKFVSPYQMLQGSQNTNGFTDISEGGNQRPEAGFGWPKGATVPANRLTTGGGTGDLILTSSQESAGSSDGSESCATSQSSSTEFEISMLGEKEEDVPASQTAESGEVQKLEILKHYIHSSPSLCQQILLYQPIELSVLHAELKQNGIRIALDKLLDFLDASCITFTTADARREKKQHLHRSKKKGQR</sequence>
<keyword evidence="9" id="KW-0862">Zinc</keyword>
<dbReference type="GO" id="GO:0090656">
    <property type="term" value="P:t-circle formation"/>
    <property type="evidence" value="ECO:0007669"/>
    <property type="project" value="UniProtKB-ARBA"/>
</dbReference>
<keyword evidence="5" id="KW-0479">Metal-binding</keyword>
<gene>
    <name evidence="20" type="primary">SLX4</name>
</gene>
<keyword evidence="6" id="KW-0677">Repeat</keyword>
<dbReference type="PANTHER" id="PTHR21541:SF3">
    <property type="entry name" value="STRUCTURE-SPECIFIC ENDONUCLEASE SUBUNIT SLX4"/>
    <property type="match status" value="1"/>
</dbReference>
<evidence type="ECO:0000256" key="3">
    <source>
        <dbReference type="ARBA" id="ARBA00022499"/>
    </source>
</evidence>
<evidence type="ECO:0000256" key="11">
    <source>
        <dbReference type="ARBA" id="ARBA00023172"/>
    </source>
</evidence>
<evidence type="ECO:0000313" key="19">
    <source>
        <dbReference type="Proteomes" id="UP000695026"/>
    </source>
</evidence>
<evidence type="ECO:0000313" key="20">
    <source>
        <dbReference type="RefSeq" id="XP_007441731.1"/>
    </source>
</evidence>
<protein>
    <recommendedName>
        <fullName evidence="14">Structure-specific endonuclease subunit SLX4</fullName>
    </recommendedName>
    <alternativeName>
        <fullName evidence="16">BTB/POZ domain-containing protein 12</fullName>
    </alternativeName>
</protein>